<keyword evidence="8" id="KW-1185">Reference proteome</keyword>
<protein>
    <submittedName>
        <fullName evidence="7">Guanylate cyclase</fullName>
    </submittedName>
</protein>
<dbReference type="GO" id="GO:0007165">
    <property type="term" value="P:signal transduction"/>
    <property type="evidence" value="ECO:0007669"/>
    <property type="project" value="TreeGrafter"/>
</dbReference>
<dbReference type="SUPFAM" id="SSF53822">
    <property type="entry name" value="Periplasmic binding protein-like I"/>
    <property type="match status" value="1"/>
</dbReference>
<dbReference type="Gene3D" id="3.40.50.2300">
    <property type="match status" value="1"/>
</dbReference>
<evidence type="ECO:0000256" key="1">
    <source>
        <dbReference type="ARBA" id="ARBA00004370"/>
    </source>
</evidence>
<dbReference type="Pfam" id="PF01094">
    <property type="entry name" value="ANF_receptor"/>
    <property type="match status" value="1"/>
</dbReference>
<evidence type="ECO:0000313" key="7">
    <source>
        <dbReference type="EMBL" id="GFS18065.1"/>
    </source>
</evidence>
<keyword evidence="4" id="KW-0472">Membrane</keyword>
<keyword evidence="2" id="KW-0812">Transmembrane</keyword>
<dbReference type="InterPro" id="IPR052612">
    <property type="entry name" value="ANP_Clearance_Receptor"/>
</dbReference>
<dbReference type="InterPro" id="IPR028082">
    <property type="entry name" value="Peripla_BP_I"/>
</dbReference>
<feature type="signal peptide" evidence="5">
    <location>
        <begin position="1"/>
        <end position="19"/>
    </location>
</feature>
<organism evidence="7 8">
    <name type="scientific">Elysia marginata</name>
    <dbReference type="NCBI Taxonomy" id="1093978"/>
    <lineage>
        <taxon>Eukaryota</taxon>
        <taxon>Metazoa</taxon>
        <taxon>Spiralia</taxon>
        <taxon>Lophotrochozoa</taxon>
        <taxon>Mollusca</taxon>
        <taxon>Gastropoda</taxon>
        <taxon>Heterobranchia</taxon>
        <taxon>Euthyneura</taxon>
        <taxon>Panpulmonata</taxon>
        <taxon>Sacoglossa</taxon>
        <taxon>Placobranchoidea</taxon>
        <taxon>Plakobranchidae</taxon>
        <taxon>Elysia</taxon>
    </lineage>
</organism>
<dbReference type="PANTHER" id="PTHR44755">
    <property type="entry name" value="NATRIURETIC PEPTIDE RECEPTOR 3-RELATED"/>
    <property type="match status" value="1"/>
</dbReference>
<evidence type="ECO:0000256" key="5">
    <source>
        <dbReference type="SAM" id="SignalP"/>
    </source>
</evidence>
<dbReference type="GO" id="GO:0038023">
    <property type="term" value="F:signaling receptor activity"/>
    <property type="evidence" value="ECO:0007669"/>
    <property type="project" value="TreeGrafter"/>
</dbReference>
<comment type="caution">
    <text evidence="7">The sequence shown here is derived from an EMBL/GenBank/DDBJ whole genome shotgun (WGS) entry which is preliminary data.</text>
</comment>
<feature type="chain" id="PRO_5043954925" evidence="5">
    <location>
        <begin position="20"/>
        <end position="203"/>
    </location>
</feature>
<proteinExistence type="predicted"/>
<evidence type="ECO:0000256" key="2">
    <source>
        <dbReference type="ARBA" id="ARBA00022692"/>
    </source>
</evidence>
<dbReference type="InterPro" id="IPR001828">
    <property type="entry name" value="ANF_lig-bd_rcpt"/>
</dbReference>
<dbReference type="PANTHER" id="PTHR44755:SF8">
    <property type="entry name" value="RECEPTOR LIGAND BINDING REGION DOMAIN-CONTAINING PROTEIN"/>
    <property type="match status" value="1"/>
</dbReference>
<feature type="domain" description="Receptor ligand binding region" evidence="6">
    <location>
        <begin position="68"/>
        <end position="190"/>
    </location>
</feature>
<accession>A0AAV4J8B8</accession>
<evidence type="ECO:0000256" key="4">
    <source>
        <dbReference type="ARBA" id="ARBA00023136"/>
    </source>
</evidence>
<evidence type="ECO:0000256" key="3">
    <source>
        <dbReference type="ARBA" id="ARBA00022989"/>
    </source>
</evidence>
<evidence type="ECO:0000313" key="8">
    <source>
        <dbReference type="Proteomes" id="UP000762676"/>
    </source>
</evidence>
<keyword evidence="5" id="KW-0732">Signal</keyword>
<dbReference type="GO" id="GO:0017046">
    <property type="term" value="F:peptide hormone binding"/>
    <property type="evidence" value="ECO:0007669"/>
    <property type="project" value="TreeGrafter"/>
</dbReference>
<dbReference type="Proteomes" id="UP000762676">
    <property type="component" value="Unassembled WGS sequence"/>
</dbReference>
<dbReference type="AlphaFoldDB" id="A0AAV4J8B8"/>
<name>A0AAV4J8B8_9GAST</name>
<evidence type="ECO:0000259" key="6">
    <source>
        <dbReference type="Pfam" id="PF01094"/>
    </source>
</evidence>
<keyword evidence="3" id="KW-1133">Transmembrane helix</keyword>
<sequence>MNSKLTMGILSSCQVSVVAFTLMLLLVSQAGGSAHDGRPVVRLVTMESTGVLDGGMTYYVKFLKQLLELAMEDAQERFGRYLDIRFKHIETLCGPSEIGALAAREYYSNAVDVFLGPVCDDGVIPLGYMARAWNVPVISPRGNTRIIRNTTVFPNIISLHPYDKYELVRFTAYLLDLYDWSHITIFVDMDNRLLEATGNSYYE</sequence>
<reference evidence="7 8" key="1">
    <citation type="journal article" date="2021" name="Elife">
        <title>Chloroplast acquisition without the gene transfer in kleptoplastic sea slugs, Plakobranchus ocellatus.</title>
        <authorList>
            <person name="Maeda T."/>
            <person name="Takahashi S."/>
            <person name="Yoshida T."/>
            <person name="Shimamura S."/>
            <person name="Takaki Y."/>
            <person name="Nagai Y."/>
            <person name="Toyoda A."/>
            <person name="Suzuki Y."/>
            <person name="Arimoto A."/>
            <person name="Ishii H."/>
            <person name="Satoh N."/>
            <person name="Nishiyama T."/>
            <person name="Hasebe M."/>
            <person name="Maruyama T."/>
            <person name="Minagawa J."/>
            <person name="Obokata J."/>
            <person name="Shigenobu S."/>
        </authorList>
    </citation>
    <scope>NUCLEOTIDE SEQUENCE [LARGE SCALE GENOMIC DNA]</scope>
</reference>
<comment type="subcellular location">
    <subcellularLocation>
        <location evidence="1">Membrane</location>
    </subcellularLocation>
</comment>
<dbReference type="EMBL" id="BMAT01009996">
    <property type="protein sequence ID" value="GFS18065.1"/>
    <property type="molecule type" value="Genomic_DNA"/>
</dbReference>
<dbReference type="GO" id="GO:0016020">
    <property type="term" value="C:membrane"/>
    <property type="evidence" value="ECO:0007669"/>
    <property type="project" value="UniProtKB-SubCell"/>
</dbReference>
<gene>
    <name evidence="7" type="ORF">ElyMa_004997800</name>
</gene>